<dbReference type="PANTHER" id="PTHR21436:SF2">
    <property type="entry name" value="COILED-COIL DOMAIN-CONTAINING PROTEIN 142"/>
    <property type="match status" value="1"/>
</dbReference>
<protein>
    <recommendedName>
        <fullName evidence="1">Coiled-coil protein 142 C-terminal domain-containing protein</fullName>
    </recommendedName>
</protein>
<accession>A0A482WNI4</accession>
<dbReference type="EMBL" id="QKKF02029497">
    <property type="protein sequence ID" value="RZF35155.1"/>
    <property type="molecule type" value="Genomic_DNA"/>
</dbReference>
<dbReference type="InParanoid" id="A0A482WNI4"/>
<feature type="domain" description="Coiled-coil protein 142 C-terminal" evidence="1">
    <location>
        <begin position="240"/>
        <end position="569"/>
    </location>
</feature>
<reference evidence="2 3" key="1">
    <citation type="journal article" date="2017" name="Gigascience">
        <title>Genome sequence of the small brown planthopper, Laodelphax striatellus.</title>
        <authorList>
            <person name="Zhu J."/>
            <person name="Jiang F."/>
            <person name="Wang X."/>
            <person name="Yang P."/>
            <person name="Bao Y."/>
            <person name="Zhao W."/>
            <person name="Wang W."/>
            <person name="Lu H."/>
            <person name="Wang Q."/>
            <person name="Cui N."/>
            <person name="Li J."/>
            <person name="Chen X."/>
            <person name="Luo L."/>
            <person name="Yu J."/>
            <person name="Kang L."/>
            <person name="Cui F."/>
        </authorList>
    </citation>
    <scope>NUCLEOTIDE SEQUENCE [LARGE SCALE GENOMIC DNA]</scope>
    <source>
        <strain evidence="2">Lst14</strain>
    </source>
</reference>
<comment type="caution">
    <text evidence="2">The sequence shown here is derived from an EMBL/GenBank/DDBJ whole genome shotgun (WGS) entry which is preliminary data.</text>
</comment>
<keyword evidence="3" id="KW-1185">Reference proteome</keyword>
<dbReference type="OrthoDB" id="6579237at2759"/>
<dbReference type="STRING" id="195883.A0A482WNI4"/>
<proteinExistence type="predicted"/>
<sequence>MATKRGTGYIGIYRRLQEVTSNVLPTGGLIEIFNDLHDCNLLLNVEGMSVVKNTCPSLLQPLRKLTITKLLQVIAQHRASYCAQLFLDIIVDIYHGRNTQMVDDSPRPVDDDNAMASSDNSSIEVYKALTRYMTPPQGGGGAGADSQPHLSDVPVLDSMLGREDLRLAPLLGTMSITTPQLLGPYAVKHTKSGHVKIRAKVRLKICDYYRQVLWGEVGTYLEHILLWWGNAPLGPLLPHLPDLMRPALLSLRDSLCCHVTSTSWDLMFRRSLVAAAHQNSRHPVNNCGQGTWTGELFREVFSSLVSLSNSCEGSNWTLEDLEQLPLVEQIPILHRLDHSVHTARNWAASRARQLANHWNIDQFFRVTQSDVNSSLQALMELRTSSQVELLSVESSVHVTVCCKMRGKLVSEVKTNISKLQKVPTECVAVLATVCRTFCLANLRMIYPPPQYWKQQVDEVPQYATNYVEDYLEVVMRPVLLASSPFSVQVQQHVGGLVLHIMCEAWLDHITTHRIKFSEWGALQLLTDFGAVPTWLLERVTLLAEVRKPLLNNDILRRCEGVGRLLLHEEADDAAASQSPAELMPPEMYVPNQELWLQLRAPRPAKPFALCCGNT</sequence>
<dbReference type="InterPro" id="IPR055350">
    <property type="entry name" value="CCDC142_C"/>
</dbReference>
<name>A0A482WNI4_LAOST</name>
<evidence type="ECO:0000313" key="2">
    <source>
        <dbReference type="EMBL" id="RZF35155.1"/>
    </source>
</evidence>
<evidence type="ECO:0000259" key="1">
    <source>
        <dbReference type="Pfam" id="PF14923"/>
    </source>
</evidence>
<gene>
    <name evidence="2" type="ORF">LSTR_LSTR007857</name>
</gene>
<dbReference type="Pfam" id="PF14923">
    <property type="entry name" value="CCDC142"/>
    <property type="match status" value="1"/>
</dbReference>
<dbReference type="InterPro" id="IPR026700">
    <property type="entry name" value="CCDC142"/>
</dbReference>
<dbReference type="AlphaFoldDB" id="A0A482WNI4"/>
<evidence type="ECO:0000313" key="3">
    <source>
        <dbReference type="Proteomes" id="UP000291343"/>
    </source>
</evidence>
<organism evidence="2 3">
    <name type="scientific">Laodelphax striatellus</name>
    <name type="common">Small brown planthopper</name>
    <name type="synonym">Delphax striatella</name>
    <dbReference type="NCBI Taxonomy" id="195883"/>
    <lineage>
        <taxon>Eukaryota</taxon>
        <taxon>Metazoa</taxon>
        <taxon>Ecdysozoa</taxon>
        <taxon>Arthropoda</taxon>
        <taxon>Hexapoda</taxon>
        <taxon>Insecta</taxon>
        <taxon>Pterygota</taxon>
        <taxon>Neoptera</taxon>
        <taxon>Paraneoptera</taxon>
        <taxon>Hemiptera</taxon>
        <taxon>Auchenorrhyncha</taxon>
        <taxon>Fulgoroidea</taxon>
        <taxon>Delphacidae</taxon>
        <taxon>Criomorphinae</taxon>
        <taxon>Laodelphax</taxon>
    </lineage>
</organism>
<dbReference type="PANTHER" id="PTHR21436">
    <property type="entry name" value="COILED-COIL DOMAIN-CONTAINING PROTEIN 142"/>
    <property type="match status" value="1"/>
</dbReference>
<dbReference type="Proteomes" id="UP000291343">
    <property type="component" value="Unassembled WGS sequence"/>
</dbReference>